<dbReference type="PROSITE" id="PS50076">
    <property type="entry name" value="DNAJ_2"/>
    <property type="match status" value="1"/>
</dbReference>
<dbReference type="CDD" id="cd06257">
    <property type="entry name" value="DnaJ"/>
    <property type="match status" value="1"/>
</dbReference>
<dbReference type="Pfam" id="PF00226">
    <property type="entry name" value="DnaJ"/>
    <property type="match status" value="1"/>
</dbReference>
<feature type="non-terminal residue" evidence="3">
    <location>
        <position position="1"/>
    </location>
</feature>
<comment type="caution">
    <text evidence="3">The sequence shown here is derived from an EMBL/GenBank/DDBJ whole genome shotgun (WGS) entry which is preliminary data.</text>
</comment>
<gene>
    <name evidence="3" type="ORF">S01H1_82888</name>
</gene>
<evidence type="ECO:0000313" key="3">
    <source>
        <dbReference type="EMBL" id="GAG52498.1"/>
    </source>
</evidence>
<protein>
    <recommendedName>
        <fullName evidence="2">J domain-containing protein</fullName>
    </recommendedName>
</protein>
<dbReference type="PANTHER" id="PTHR24074">
    <property type="entry name" value="CO-CHAPERONE PROTEIN DJLA"/>
    <property type="match status" value="1"/>
</dbReference>
<evidence type="ECO:0000256" key="1">
    <source>
        <dbReference type="SAM" id="MobiDB-lite"/>
    </source>
</evidence>
<reference evidence="3" key="1">
    <citation type="journal article" date="2014" name="Front. Microbiol.">
        <title>High frequency of phylogenetically diverse reductive dehalogenase-homologous genes in deep subseafloor sedimentary metagenomes.</title>
        <authorList>
            <person name="Kawai M."/>
            <person name="Futagami T."/>
            <person name="Toyoda A."/>
            <person name="Takaki Y."/>
            <person name="Nishi S."/>
            <person name="Hori S."/>
            <person name="Arai W."/>
            <person name="Tsubouchi T."/>
            <person name="Morono Y."/>
            <person name="Uchiyama I."/>
            <person name="Ito T."/>
            <person name="Fujiyama A."/>
            <person name="Inagaki F."/>
            <person name="Takami H."/>
        </authorList>
    </citation>
    <scope>NUCLEOTIDE SEQUENCE</scope>
    <source>
        <strain evidence="3">Expedition CK06-06</strain>
    </source>
</reference>
<feature type="region of interest" description="Disordered" evidence="1">
    <location>
        <begin position="76"/>
        <end position="105"/>
    </location>
</feature>
<feature type="domain" description="J" evidence="2">
    <location>
        <begin position="113"/>
        <end position="176"/>
    </location>
</feature>
<dbReference type="PRINTS" id="PR00625">
    <property type="entry name" value="JDOMAIN"/>
</dbReference>
<dbReference type="Gene3D" id="1.10.287.110">
    <property type="entry name" value="DnaJ domain"/>
    <property type="match status" value="1"/>
</dbReference>
<dbReference type="SMART" id="SM00271">
    <property type="entry name" value="DnaJ"/>
    <property type="match status" value="1"/>
</dbReference>
<dbReference type="InterPro" id="IPR001623">
    <property type="entry name" value="DnaJ_domain"/>
</dbReference>
<organism evidence="3">
    <name type="scientific">marine sediment metagenome</name>
    <dbReference type="NCBI Taxonomy" id="412755"/>
    <lineage>
        <taxon>unclassified sequences</taxon>
        <taxon>metagenomes</taxon>
        <taxon>ecological metagenomes</taxon>
    </lineage>
</organism>
<accession>X0YW11</accession>
<dbReference type="EMBL" id="BARS01056244">
    <property type="protein sequence ID" value="GAG52498.1"/>
    <property type="molecule type" value="Genomic_DNA"/>
</dbReference>
<evidence type="ECO:0000259" key="2">
    <source>
        <dbReference type="PROSITE" id="PS50076"/>
    </source>
</evidence>
<sequence length="176" mass="19196">LEKAIGSWSAVHEAGVRCTLELRGQLGERADCGSPAIGACMVCGKTVCIGHALVSPEHIICLGCAYTAKQALPSIPKPPTGDPYQAQRPPWEAPPSSPFGFVDKPEEDDLRRTHLATLGLDESADAAAVKDAYRKLAQKHHPDRAKGERQRKARERKLKELNAAYQWLTQHGRRAA</sequence>
<dbReference type="SUPFAM" id="SSF46565">
    <property type="entry name" value="Chaperone J-domain"/>
    <property type="match status" value="1"/>
</dbReference>
<name>X0YW11_9ZZZZ</name>
<dbReference type="InterPro" id="IPR050817">
    <property type="entry name" value="DjlA_DnaK_co-chaperone"/>
</dbReference>
<dbReference type="AlphaFoldDB" id="X0YW11"/>
<proteinExistence type="predicted"/>
<dbReference type="InterPro" id="IPR036869">
    <property type="entry name" value="J_dom_sf"/>
</dbReference>